<evidence type="ECO:0008006" key="3">
    <source>
        <dbReference type="Google" id="ProtNLM"/>
    </source>
</evidence>
<dbReference type="AlphaFoldDB" id="A0A923RMV2"/>
<organism evidence="1 2">
    <name type="scientific">Anaerosacchariphilus hominis</name>
    <dbReference type="NCBI Taxonomy" id="2763017"/>
    <lineage>
        <taxon>Bacteria</taxon>
        <taxon>Bacillati</taxon>
        <taxon>Bacillota</taxon>
        <taxon>Clostridia</taxon>
        <taxon>Lachnospirales</taxon>
        <taxon>Lachnospiraceae</taxon>
        <taxon>Anaerosacchariphilus</taxon>
    </lineage>
</organism>
<keyword evidence="2" id="KW-1185">Reference proteome</keyword>
<dbReference type="InterPro" id="IPR029056">
    <property type="entry name" value="Ribokinase-like"/>
</dbReference>
<dbReference type="Proteomes" id="UP000649345">
    <property type="component" value="Unassembled WGS sequence"/>
</dbReference>
<dbReference type="InterPro" id="IPR057621">
    <property type="entry name" value="Khk_prokaryotic"/>
</dbReference>
<evidence type="ECO:0000313" key="1">
    <source>
        <dbReference type="EMBL" id="MBC5658750.1"/>
    </source>
</evidence>
<dbReference type="SUPFAM" id="SSF53613">
    <property type="entry name" value="Ribokinase-like"/>
    <property type="match status" value="1"/>
</dbReference>
<evidence type="ECO:0000313" key="2">
    <source>
        <dbReference type="Proteomes" id="UP000649345"/>
    </source>
</evidence>
<accession>A0A923RMV2</accession>
<reference evidence="1" key="1">
    <citation type="submission" date="2020-08" db="EMBL/GenBank/DDBJ databases">
        <title>Genome public.</title>
        <authorList>
            <person name="Liu C."/>
            <person name="Sun Q."/>
        </authorList>
    </citation>
    <scope>NUCLEOTIDE SEQUENCE</scope>
    <source>
        <strain evidence="1">NSJ-68</strain>
    </source>
</reference>
<dbReference type="EMBL" id="JACOOR010000002">
    <property type="protein sequence ID" value="MBC5658750.1"/>
    <property type="molecule type" value="Genomic_DNA"/>
</dbReference>
<name>A0A923RMV2_9FIRM</name>
<dbReference type="Gene3D" id="3.40.1190.20">
    <property type="match status" value="1"/>
</dbReference>
<proteinExistence type="predicted"/>
<comment type="caution">
    <text evidence="1">The sequence shown here is derived from an EMBL/GenBank/DDBJ whole genome shotgun (WGS) entry which is preliminary data.</text>
</comment>
<dbReference type="RefSeq" id="WP_186873311.1">
    <property type="nucleotide sequence ID" value="NZ_JACOOR010000002.1"/>
</dbReference>
<dbReference type="Pfam" id="PF25270">
    <property type="entry name" value="Khk"/>
    <property type="match status" value="1"/>
</dbReference>
<protein>
    <recommendedName>
        <fullName evidence="3">Carbohydrate kinase family protein</fullName>
    </recommendedName>
</protein>
<gene>
    <name evidence="1" type="ORF">H8S44_03045</name>
</gene>
<sequence>MRKQKLFDVVLQKMETGDPKSVRAVIGFDGFVDEVVYPVDKRYDADRFDRIKYLADYGKKICDSAGLSMNVEMLPVQEKLGGNGPIFANSLAKHGFDVTYIGALGKESVHPVFYEFGQNAHLISISDPGHTDAIEFLDGKIISCKLEPLKEVNWKNFQEKVGAEVFAELLDRADFIGFENWTLVVNTTEVWKGIIQYVLPILKHTERKKLFIDLADPEKRTKEDILEAIRCLEEFEKSFEVILGLNEKESYEIAALYGYEKESFESVLDVARLLKEKIQISTIVVHPVKTACAAGADGAYQVEGPYCQEPRLTTGAGDNFNAGFVLGQMLGCTLEESLLVGVANSGFYVRNARSANYEELQKFIMDWNKNVLD</sequence>